<dbReference type="AlphaFoldDB" id="A0A3E2TI69"/>
<dbReference type="PANTHER" id="PTHR30024">
    <property type="entry name" value="ALIPHATIC SULFONATES-BINDING PROTEIN-RELATED"/>
    <property type="match status" value="1"/>
</dbReference>
<keyword evidence="3 5" id="KW-0732">Signal</keyword>
<evidence type="ECO:0000313" key="7">
    <source>
        <dbReference type="EMBL" id="RGB76349.1"/>
    </source>
</evidence>
<feature type="chain" id="PRO_5038924941" evidence="5">
    <location>
        <begin position="24"/>
        <end position="375"/>
    </location>
</feature>
<sequence>MKNKKLLALLLVGGISLTGCVNNNDNADEDTAPATEQTEQAETTEKDTANQDNTEKTEDTVAKAASIEEEPRYGTPIKIGFDGDLCMAGQNLADINDYYKEKGIEVEFVNTQKGKEALSSGKIDVLTGEFGSMIVPATQGLNYVFSTASHSGCKSLYVLDENEEFQKTSDLKGKSVAVTNGIGASGHNTLLRFLLHDDVNPDDVSVEPVDKPAVIQSLQSGENQGAVLDDQFAQEFLESGTIRPIRSLTHDEDFGKEVCCVAAFNRDFAEQNPMLAELLGEAIDMGNDYAAENPEESINVLQENNMAEGDPEVATDLLKTYDYSLTNKDGEETLRRYFDDYKELGLIDSSKSTDDLIKEFWVPFGNGEVEVIKKD</sequence>
<name>A0A3E2TI69_9FIRM</name>
<comment type="similarity">
    <text evidence="2">Belongs to the bacterial solute-binding protein SsuA/TauA family.</text>
</comment>
<dbReference type="InterPro" id="IPR015168">
    <property type="entry name" value="SsuA/THI5"/>
</dbReference>
<evidence type="ECO:0000259" key="6">
    <source>
        <dbReference type="Pfam" id="PF09084"/>
    </source>
</evidence>
<evidence type="ECO:0000256" key="3">
    <source>
        <dbReference type="ARBA" id="ARBA00022729"/>
    </source>
</evidence>
<evidence type="ECO:0000256" key="2">
    <source>
        <dbReference type="ARBA" id="ARBA00010742"/>
    </source>
</evidence>
<dbReference type="OrthoDB" id="9802202at2"/>
<dbReference type="PANTHER" id="PTHR30024:SF47">
    <property type="entry name" value="TAURINE-BINDING PERIPLASMIC PROTEIN"/>
    <property type="match status" value="1"/>
</dbReference>
<comment type="caution">
    <text evidence="7">The sequence shown here is derived from an EMBL/GenBank/DDBJ whole genome shotgun (WGS) entry which is preliminary data.</text>
</comment>
<dbReference type="GO" id="GO:0042597">
    <property type="term" value="C:periplasmic space"/>
    <property type="evidence" value="ECO:0007669"/>
    <property type="project" value="UniProtKB-SubCell"/>
</dbReference>
<protein>
    <submittedName>
        <fullName evidence="7">ABC transporter substrate-binding protein</fullName>
    </submittedName>
</protein>
<organism evidence="7 8">
    <name type="scientific">Anaerococcus nagyae</name>
    <dbReference type="NCBI Taxonomy" id="1755241"/>
    <lineage>
        <taxon>Bacteria</taxon>
        <taxon>Bacillati</taxon>
        <taxon>Bacillota</taxon>
        <taxon>Tissierellia</taxon>
        <taxon>Tissierellales</taxon>
        <taxon>Peptoniphilaceae</taxon>
        <taxon>Anaerococcus</taxon>
    </lineage>
</organism>
<dbReference type="EMBL" id="QVEU01000003">
    <property type="protein sequence ID" value="RGB76349.1"/>
    <property type="molecule type" value="Genomic_DNA"/>
</dbReference>
<evidence type="ECO:0000313" key="8">
    <source>
        <dbReference type="Proteomes" id="UP000261011"/>
    </source>
</evidence>
<gene>
    <name evidence="7" type="ORF">DXA39_04055</name>
</gene>
<reference evidence="7 8" key="1">
    <citation type="submission" date="2018-08" db="EMBL/GenBank/DDBJ databases">
        <title>A genome reference for cultivated species of the human gut microbiota.</title>
        <authorList>
            <person name="Zou Y."/>
            <person name="Xue W."/>
            <person name="Luo G."/>
        </authorList>
    </citation>
    <scope>NUCLEOTIDE SEQUENCE [LARGE SCALE GENOMIC DNA]</scope>
    <source>
        <strain evidence="7 8">OF01-3</strain>
    </source>
</reference>
<evidence type="ECO:0000256" key="1">
    <source>
        <dbReference type="ARBA" id="ARBA00004418"/>
    </source>
</evidence>
<feature type="domain" description="SsuA/THI5-like" evidence="6">
    <location>
        <begin position="92"/>
        <end position="296"/>
    </location>
</feature>
<evidence type="ECO:0000256" key="5">
    <source>
        <dbReference type="SAM" id="SignalP"/>
    </source>
</evidence>
<dbReference type="Gene3D" id="3.40.190.10">
    <property type="entry name" value="Periplasmic binding protein-like II"/>
    <property type="match status" value="2"/>
</dbReference>
<dbReference type="RefSeq" id="WP_117521239.1">
    <property type="nucleotide sequence ID" value="NZ_QVEU01000003.1"/>
</dbReference>
<dbReference type="Proteomes" id="UP000261011">
    <property type="component" value="Unassembled WGS sequence"/>
</dbReference>
<feature type="compositionally biased region" description="Basic and acidic residues" evidence="4">
    <location>
        <begin position="43"/>
        <end position="59"/>
    </location>
</feature>
<accession>A0A3E2TI69</accession>
<keyword evidence="8" id="KW-1185">Reference proteome</keyword>
<dbReference type="PROSITE" id="PS51257">
    <property type="entry name" value="PROKAR_LIPOPROTEIN"/>
    <property type="match status" value="1"/>
</dbReference>
<dbReference type="SUPFAM" id="SSF53850">
    <property type="entry name" value="Periplasmic binding protein-like II"/>
    <property type="match status" value="1"/>
</dbReference>
<proteinExistence type="inferred from homology"/>
<feature type="compositionally biased region" description="Low complexity" evidence="4">
    <location>
        <begin position="32"/>
        <end position="41"/>
    </location>
</feature>
<feature type="region of interest" description="Disordered" evidence="4">
    <location>
        <begin position="22"/>
        <end position="59"/>
    </location>
</feature>
<comment type="subcellular location">
    <subcellularLocation>
        <location evidence="1">Periplasm</location>
    </subcellularLocation>
</comment>
<evidence type="ECO:0000256" key="4">
    <source>
        <dbReference type="SAM" id="MobiDB-lite"/>
    </source>
</evidence>
<feature type="signal peptide" evidence="5">
    <location>
        <begin position="1"/>
        <end position="23"/>
    </location>
</feature>
<dbReference type="Pfam" id="PF09084">
    <property type="entry name" value="NMT1"/>
    <property type="match status" value="1"/>
</dbReference>